<dbReference type="EMBL" id="JAJEQW010000003">
    <property type="protein sequence ID" value="MCC2241463.1"/>
    <property type="molecule type" value="Genomic_DNA"/>
</dbReference>
<dbReference type="AlphaFoldDB" id="A0AAW4WGK4"/>
<accession>A0AAW4WGK4</accession>
<comment type="caution">
    <text evidence="1">The sequence shown here is derived from an EMBL/GenBank/DDBJ whole genome shotgun (WGS) entry which is preliminary data.</text>
</comment>
<organism evidence="1 2">
    <name type="scientific">Roseburia amylophila</name>
    <dbReference type="NCBI Taxonomy" id="2981794"/>
    <lineage>
        <taxon>Bacteria</taxon>
        <taxon>Bacillati</taxon>
        <taxon>Bacillota</taxon>
        <taxon>Clostridia</taxon>
        <taxon>Lachnospirales</taxon>
        <taxon>Lachnospiraceae</taxon>
        <taxon>Roseburia</taxon>
    </lineage>
</organism>
<dbReference type="Proteomes" id="UP001198893">
    <property type="component" value="Unassembled WGS sequence"/>
</dbReference>
<sequence length="84" mass="9876">MTIDDFIYENSIVRDNGSEYTADHIDRVIESVCNNYGLTIKMISTNYVFSRIIKASEEKALIWDQTYWELFSLYLAYFTDLNAI</sequence>
<evidence type="ECO:0000313" key="1">
    <source>
        <dbReference type="EMBL" id="MCC2241463.1"/>
    </source>
</evidence>
<proteinExistence type="predicted"/>
<protein>
    <recommendedName>
        <fullName evidence="3">Integrase catalytic domain-containing protein</fullName>
    </recommendedName>
</protein>
<dbReference type="RefSeq" id="WP_227709740.1">
    <property type="nucleotide sequence ID" value="NZ_JAJEQW010000003.1"/>
</dbReference>
<evidence type="ECO:0008006" key="3">
    <source>
        <dbReference type="Google" id="ProtNLM"/>
    </source>
</evidence>
<name>A0AAW4WGK4_9FIRM</name>
<gene>
    <name evidence="1" type="ORF">LKD47_03970</name>
</gene>
<evidence type="ECO:0000313" key="2">
    <source>
        <dbReference type="Proteomes" id="UP001198893"/>
    </source>
</evidence>
<reference evidence="1" key="1">
    <citation type="submission" date="2021-10" db="EMBL/GenBank/DDBJ databases">
        <title>Anaerobic single-cell dispensing facilitates the cultivation of human gut bacteria.</title>
        <authorList>
            <person name="Afrizal A."/>
        </authorList>
    </citation>
    <scope>NUCLEOTIDE SEQUENCE</scope>
    <source>
        <strain evidence="1">CLA-AA-H204</strain>
    </source>
</reference>